<organism evidence="2 3">
    <name type="scientific">Zootermopsis nevadensis</name>
    <name type="common">Dampwood termite</name>
    <dbReference type="NCBI Taxonomy" id="136037"/>
    <lineage>
        <taxon>Eukaryota</taxon>
        <taxon>Metazoa</taxon>
        <taxon>Ecdysozoa</taxon>
        <taxon>Arthropoda</taxon>
        <taxon>Hexapoda</taxon>
        <taxon>Insecta</taxon>
        <taxon>Pterygota</taxon>
        <taxon>Neoptera</taxon>
        <taxon>Polyneoptera</taxon>
        <taxon>Dictyoptera</taxon>
        <taxon>Blattodea</taxon>
        <taxon>Blattoidea</taxon>
        <taxon>Termitoidae</taxon>
        <taxon>Termopsidae</taxon>
        <taxon>Zootermopsis</taxon>
    </lineage>
</organism>
<feature type="region of interest" description="Disordered" evidence="1">
    <location>
        <begin position="1"/>
        <end position="44"/>
    </location>
</feature>
<dbReference type="InParanoid" id="A0A067RAZ2"/>
<dbReference type="EMBL" id="KK852771">
    <property type="protein sequence ID" value="KDR16895.1"/>
    <property type="molecule type" value="Genomic_DNA"/>
</dbReference>
<gene>
    <name evidence="2" type="ORF">L798_08638</name>
</gene>
<reference evidence="2 3" key="1">
    <citation type="journal article" date="2014" name="Nat. Commun.">
        <title>Molecular traces of alternative social organization in a termite genome.</title>
        <authorList>
            <person name="Terrapon N."/>
            <person name="Li C."/>
            <person name="Robertson H.M."/>
            <person name="Ji L."/>
            <person name="Meng X."/>
            <person name="Booth W."/>
            <person name="Chen Z."/>
            <person name="Childers C.P."/>
            <person name="Glastad K.M."/>
            <person name="Gokhale K."/>
            <person name="Gowin J."/>
            <person name="Gronenberg W."/>
            <person name="Hermansen R.A."/>
            <person name="Hu H."/>
            <person name="Hunt B.G."/>
            <person name="Huylmans A.K."/>
            <person name="Khalil S.M."/>
            <person name="Mitchell R.D."/>
            <person name="Munoz-Torres M.C."/>
            <person name="Mustard J.A."/>
            <person name="Pan H."/>
            <person name="Reese J.T."/>
            <person name="Scharf M.E."/>
            <person name="Sun F."/>
            <person name="Vogel H."/>
            <person name="Xiao J."/>
            <person name="Yang W."/>
            <person name="Yang Z."/>
            <person name="Yang Z."/>
            <person name="Zhou J."/>
            <person name="Zhu J."/>
            <person name="Brent C.S."/>
            <person name="Elsik C.G."/>
            <person name="Goodisman M.A."/>
            <person name="Liberles D.A."/>
            <person name="Roe R.M."/>
            <person name="Vargo E.L."/>
            <person name="Vilcinskas A."/>
            <person name="Wang J."/>
            <person name="Bornberg-Bauer E."/>
            <person name="Korb J."/>
            <person name="Zhang G."/>
            <person name="Liebig J."/>
        </authorList>
    </citation>
    <scope>NUCLEOTIDE SEQUENCE [LARGE SCALE GENOMIC DNA]</scope>
    <source>
        <tissue evidence="2">Whole organism</tissue>
    </source>
</reference>
<protein>
    <submittedName>
        <fullName evidence="2">Uncharacterized protein</fullName>
    </submittedName>
</protein>
<name>A0A067RAZ2_ZOONE</name>
<keyword evidence="3" id="KW-1185">Reference proteome</keyword>
<dbReference type="Proteomes" id="UP000027135">
    <property type="component" value="Unassembled WGS sequence"/>
</dbReference>
<feature type="compositionally biased region" description="Basic and acidic residues" evidence="1">
    <location>
        <begin position="12"/>
        <end position="21"/>
    </location>
</feature>
<evidence type="ECO:0000313" key="3">
    <source>
        <dbReference type="Proteomes" id="UP000027135"/>
    </source>
</evidence>
<proteinExistence type="predicted"/>
<dbReference type="AlphaFoldDB" id="A0A067RAZ2"/>
<feature type="compositionally biased region" description="Polar residues" evidence="1">
    <location>
        <begin position="1"/>
        <end position="11"/>
    </location>
</feature>
<evidence type="ECO:0000256" key="1">
    <source>
        <dbReference type="SAM" id="MobiDB-lite"/>
    </source>
</evidence>
<accession>A0A067RAZ2</accession>
<evidence type="ECO:0000313" key="2">
    <source>
        <dbReference type="EMBL" id="KDR16895.1"/>
    </source>
</evidence>
<sequence length="44" mass="4611">MFKQSKTTNGNAEKDGHDDISRIGAAKGSGCNSQGAHHQADVIQ</sequence>